<dbReference type="Gene3D" id="3.10.450.620">
    <property type="entry name" value="JHP933, nucleotidyltransferase-like core domain"/>
    <property type="match status" value="1"/>
</dbReference>
<organism evidence="1 2">
    <name type="scientific">Halomonas shengliensis</name>
    <dbReference type="NCBI Taxonomy" id="419597"/>
    <lineage>
        <taxon>Bacteria</taxon>
        <taxon>Pseudomonadati</taxon>
        <taxon>Pseudomonadota</taxon>
        <taxon>Gammaproteobacteria</taxon>
        <taxon>Oceanospirillales</taxon>
        <taxon>Halomonadaceae</taxon>
        <taxon>Halomonas</taxon>
    </lineage>
</organism>
<dbReference type="OrthoDB" id="158131at2"/>
<dbReference type="Proteomes" id="UP000199075">
    <property type="component" value="Unassembled WGS sequence"/>
</dbReference>
<evidence type="ECO:0000313" key="1">
    <source>
        <dbReference type="EMBL" id="SDO64653.1"/>
    </source>
</evidence>
<dbReference type="STRING" id="419597.SAMN04487957_10956"/>
<dbReference type="Pfam" id="PF08843">
    <property type="entry name" value="AbiEii"/>
    <property type="match status" value="1"/>
</dbReference>
<accession>A0A1H0L9G4</accession>
<dbReference type="AlphaFoldDB" id="A0A1H0L9G4"/>
<sequence>MRIEPEDFETLVERAMRASGLKAMRPVIEKELLHYDMLFALDQEGLLENLTFQGGTSLRLCHGASRFSEDLDFVGGRQFASAQMTDIKRCLEHYVGKRYQLTVNVKQPAELRQEPQYADVRVDKWQLSVVTAPARRDIPRQRIKLEIANVPAYTREPRALHLNYDFLPDGYRDTLVMMETLDEVMADKLVSLVNNQRYIRHRDIWDLAWLAQQDAKVEVDLVRRKLEDYGVEHYLEKARKRQAQLADIVQSRPFLDEMLRFLPQAVLERTLYKAKFSTYLANTVAELIDRVVQQLDSGRITEPDSPFPM</sequence>
<reference evidence="2" key="1">
    <citation type="submission" date="2016-10" db="EMBL/GenBank/DDBJ databases">
        <authorList>
            <person name="Varghese N."/>
            <person name="Submissions S."/>
        </authorList>
    </citation>
    <scope>NUCLEOTIDE SEQUENCE [LARGE SCALE GENOMIC DNA]</scope>
    <source>
        <strain evidence="2">CGMCC 1.6444</strain>
    </source>
</reference>
<keyword evidence="2" id="KW-1185">Reference proteome</keyword>
<dbReference type="EMBL" id="FNIV01000009">
    <property type="protein sequence ID" value="SDO64653.1"/>
    <property type="molecule type" value="Genomic_DNA"/>
</dbReference>
<dbReference type="RefSeq" id="WP_023004576.1">
    <property type="nucleotide sequence ID" value="NZ_FNIV01000009.1"/>
</dbReference>
<evidence type="ECO:0000313" key="2">
    <source>
        <dbReference type="Proteomes" id="UP000199075"/>
    </source>
</evidence>
<proteinExistence type="predicted"/>
<name>A0A1H0L9G4_9GAMM</name>
<dbReference type="InterPro" id="IPR014942">
    <property type="entry name" value="AbiEii"/>
</dbReference>
<gene>
    <name evidence="1" type="ORF">SAMN04487957_10956</name>
</gene>
<protein>
    <recommendedName>
        <fullName evidence="3">Nucleotidyl transferase AbiEii toxin, Type IV TA system</fullName>
    </recommendedName>
</protein>
<evidence type="ECO:0008006" key="3">
    <source>
        <dbReference type="Google" id="ProtNLM"/>
    </source>
</evidence>